<proteinExistence type="predicted"/>
<gene>
    <name evidence="1" type="ORF">GCM10023318_31310</name>
</gene>
<organism evidence="1 2">
    <name type="scientific">Nocardia callitridis</name>
    <dbReference type="NCBI Taxonomy" id="648753"/>
    <lineage>
        <taxon>Bacteria</taxon>
        <taxon>Bacillati</taxon>
        <taxon>Actinomycetota</taxon>
        <taxon>Actinomycetes</taxon>
        <taxon>Mycobacteriales</taxon>
        <taxon>Nocardiaceae</taxon>
        <taxon>Nocardia</taxon>
    </lineage>
</organism>
<keyword evidence="2" id="KW-1185">Reference proteome</keyword>
<protein>
    <submittedName>
        <fullName evidence="1">Uncharacterized protein</fullName>
    </submittedName>
</protein>
<accession>A0ABP9KBD6</accession>
<comment type="caution">
    <text evidence="1">The sequence shown here is derived from an EMBL/GenBank/DDBJ whole genome shotgun (WGS) entry which is preliminary data.</text>
</comment>
<sequence length="150" mass="16508">MSRKRRRTLTVGSRRYLWWTDHRHRDGACAEVLQIRRLGAAAGVTLVFAPGEGRYVADGGTCPTATVSTPAHHLNLNLPGVVRALLDTAEDAGWLLDSTPIAERDGWELFDAAHTAYSATRRPCITSLSHGTQILVVEKHQSGRRRDGPE</sequence>
<dbReference type="EMBL" id="BAABJM010000002">
    <property type="protein sequence ID" value="GAA5055317.1"/>
    <property type="molecule type" value="Genomic_DNA"/>
</dbReference>
<evidence type="ECO:0000313" key="1">
    <source>
        <dbReference type="EMBL" id="GAA5055317.1"/>
    </source>
</evidence>
<evidence type="ECO:0000313" key="2">
    <source>
        <dbReference type="Proteomes" id="UP001500603"/>
    </source>
</evidence>
<name>A0ABP9KBD6_9NOCA</name>
<dbReference type="RefSeq" id="WP_345496085.1">
    <property type="nucleotide sequence ID" value="NZ_BAABJM010000002.1"/>
</dbReference>
<reference evidence="2" key="1">
    <citation type="journal article" date="2019" name="Int. J. Syst. Evol. Microbiol.">
        <title>The Global Catalogue of Microorganisms (GCM) 10K type strain sequencing project: providing services to taxonomists for standard genome sequencing and annotation.</title>
        <authorList>
            <consortium name="The Broad Institute Genomics Platform"/>
            <consortium name="The Broad Institute Genome Sequencing Center for Infectious Disease"/>
            <person name="Wu L."/>
            <person name="Ma J."/>
        </authorList>
    </citation>
    <scope>NUCLEOTIDE SEQUENCE [LARGE SCALE GENOMIC DNA]</scope>
    <source>
        <strain evidence="2">JCM 18298</strain>
    </source>
</reference>
<dbReference type="Proteomes" id="UP001500603">
    <property type="component" value="Unassembled WGS sequence"/>
</dbReference>